<dbReference type="GO" id="GO:0003677">
    <property type="term" value="F:DNA binding"/>
    <property type="evidence" value="ECO:0007669"/>
    <property type="project" value="UniProtKB-KW"/>
</dbReference>
<evidence type="ECO:0000313" key="4">
    <source>
        <dbReference type="Proteomes" id="UP001338137"/>
    </source>
</evidence>
<dbReference type="InterPro" id="IPR009061">
    <property type="entry name" value="DNA-bd_dom_put_sf"/>
</dbReference>
<comment type="caution">
    <text evidence="3">The sequence shown here is derived from an EMBL/GenBank/DDBJ whole genome shotgun (WGS) entry which is preliminary data.</text>
</comment>
<evidence type="ECO:0000259" key="2">
    <source>
        <dbReference type="PROSITE" id="PS50937"/>
    </source>
</evidence>
<dbReference type="Pfam" id="PF00376">
    <property type="entry name" value="MerR"/>
    <property type="match status" value="1"/>
</dbReference>
<evidence type="ECO:0000256" key="1">
    <source>
        <dbReference type="ARBA" id="ARBA00023125"/>
    </source>
</evidence>
<sequence>MTDKSKYVTTGQIAKRTGLTLRTLRYYDQIGLLSPSQNEDASRRLYANRI</sequence>
<dbReference type="PROSITE" id="PS00552">
    <property type="entry name" value="HTH_MERR_1"/>
    <property type="match status" value="1"/>
</dbReference>
<evidence type="ECO:0000313" key="3">
    <source>
        <dbReference type="EMBL" id="MEC0227779.1"/>
    </source>
</evidence>
<keyword evidence="1 3" id="KW-0238">DNA-binding</keyword>
<proteinExistence type="predicted"/>
<protein>
    <submittedName>
        <fullName evidence="3">MerR family DNA-binding transcriptional regulator</fullName>
    </submittedName>
</protein>
<dbReference type="RefSeq" id="WP_326072073.1">
    <property type="nucleotide sequence ID" value="NZ_JARLKY010000023.1"/>
</dbReference>
<gene>
    <name evidence="3" type="ORF">P4I72_11655</name>
</gene>
<reference evidence="3 4" key="1">
    <citation type="submission" date="2023-03" db="EMBL/GenBank/DDBJ databases">
        <title>Bacillus Genome Sequencing.</title>
        <authorList>
            <person name="Dunlap C."/>
        </authorList>
    </citation>
    <scope>NUCLEOTIDE SEQUENCE [LARGE SCALE GENOMIC DNA]</scope>
    <source>
        <strain evidence="3 4">BD-533</strain>
    </source>
</reference>
<dbReference type="InterPro" id="IPR047057">
    <property type="entry name" value="MerR_fam"/>
</dbReference>
<dbReference type="Gene3D" id="1.10.1660.10">
    <property type="match status" value="1"/>
</dbReference>
<dbReference type="PANTHER" id="PTHR30204">
    <property type="entry name" value="REDOX-CYCLING DRUG-SENSING TRANSCRIPTIONAL ACTIVATOR SOXR"/>
    <property type="match status" value="1"/>
</dbReference>
<dbReference type="PROSITE" id="PS50937">
    <property type="entry name" value="HTH_MERR_2"/>
    <property type="match status" value="1"/>
</dbReference>
<name>A0ABU6G0T2_9BACL</name>
<dbReference type="Proteomes" id="UP001338137">
    <property type="component" value="Unassembled WGS sequence"/>
</dbReference>
<feature type="domain" description="HTH merR-type" evidence="2">
    <location>
        <begin position="7"/>
        <end position="50"/>
    </location>
</feature>
<organism evidence="3 4">
    <name type="scientific">Paenibacillus alba</name>
    <dbReference type="NCBI Taxonomy" id="1197127"/>
    <lineage>
        <taxon>Bacteria</taxon>
        <taxon>Bacillati</taxon>
        <taxon>Bacillota</taxon>
        <taxon>Bacilli</taxon>
        <taxon>Bacillales</taxon>
        <taxon>Paenibacillaceae</taxon>
        <taxon>Paenibacillus</taxon>
    </lineage>
</organism>
<dbReference type="SUPFAM" id="SSF46955">
    <property type="entry name" value="Putative DNA-binding domain"/>
    <property type="match status" value="1"/>
</dbReference>
<keyword evidence="4" id="KW-1185">Reference proteome</keyword>
<dbReference type="PANTHER" id="PTHR30204:SF90">
    <property type="entry name" value="HTH-TYPE TRANSCRIPTIONAL ACTIVATOR MTA"/>
    <property type="match status" value="1"/>
</dbReference>
<accession>A0ABU6G0T2</accession>
<dbReference type="EMBL" id="JARLKY010000023">
    <property type="protein sequence ID" value="MEC0227779.1"/>
    <property type="molecule type" value="Genomic_DNA"/>
</dbReference>
<dbReference type="InterPro" id="IPR000551">
    <property type="entry name" value="MerR-type_HTH_dom"/>
</dbReference>